<reference evidence="2" key="1">
    <citation type="submission" date="2020-05" db="EMBL/GenBank/DDBJ databases">
        <authorList>
            <person name="Chiriac C."/>
            <person name="Salcher M."/>
            <person name="Ghai R."/>
            <person name="Kavagutti S V."/>
        </authorList>
    </citation>
    <scope>NUCLEOTIDE SEQUENCE</scope>
</reference>
<keyword evidence="1" id="KW-1133">Transmembrane helix</keyword>
<gene>
    <name evidence="2" type="ORF">UFOPK1722_02063</name>
</gene>
<dbReference type="EMBL" id="CAEZTS010000274">
    <property type="protein sequence ID" value="CAB4598646.1"/>
    <property type="molecule type" value="Genomic_DNA"/>
</dbReference>
<evidence type="ECO:0000313" key="2">
    <source>
        <dbReference type="EMBL" id="CAB4598646.1"/>
    </source>
</evidence>
<protein>
    <submittedName>
        <fullName evidence="2">Unannotated protein</fullName>
    </submittedName>
</protein>
<feature type="transmembrane region" description="Helical" evidence="1">
    <location>
        <begin position="21"/>
        <end position="42"/>
    </location>
</feature>
<name>A0A6J6GBM7_9ZZZZ</name>
<evidence type="ECO:0000256" key="1">
    <source>
        <dbReference type="SAM" id="Phobius"/>
    </source>
</evidence>
<sequence>MTHPTHGLGDVRRRTLDAASIACLMRVSSWVVMGVVGVIALVSRW</sequence>
<proteinExistence type="predicted"/>
<dbReference type="AlphaFoldDB" id="A0A6J6GBM7"/>
<organism evidence="2">
    <name type="scientific">freshwater metagenome</name>
    <dbReference type="NCBI Taxonomy" id="449393"/>
    <lineage>
        <taxon>unclassified sequences</taxon>
        <taxon>metagenomes</taxon>
        <taxon>ecological metagenomes</taxon>
    </lineage>
</organism>
<accession>A0A6J6GBM7</accession>
<keyword evidence="1" id="KW-0472">Membrane</keyword>
<keyword evidence="1" id="KW-0812">Transmembrane</keyword>